<keyword evidence="1" id="KW-0175">Coiled coil</keyword>
<evidence type="ECO:0000313" key="3">
    <source>
        <dbReference type="Proteomes" id="UP001310386"/>
    </source>
</evidence>
<reference evidence="2" key="1">
    <citation type="submission" date="2023-12" db="EMBL/GenBank/DDBJ databases">
        <title>Fervidustalea candida gen. nov., sp. nov., a novel member of the family Paenibacillaceae isolated from a geothermal area.</title>
        <authorList>
            <person name="Li W.-J."/>
            <person name="Jiao J.-Y."/>
            <person name="Chen Y."/>
        </authorList>
    </citation>
    <scope>NUCLEOTIDE SEQUENCE</scope>
    <source>
        <strain evidence="2">SYSU GA230002</strain>
    </source>
</reference>
<sequence length="90" mass="10532">MIKKLNDEINRLKSIEHIVAEREDLIIEVEQLRNQLSEAVECIKELMWVGDSHGRPYCNECHGYKEVGHMPRCSINRLLSHIQGKENPHE</sequence>
<protein>
    <submittedName>
        <fullName evidence="2">Uncharacterized protein</fullName>
    </submittedName>
</protein>
<organism evidence="2 3">
    <name type="scientific">Ferviditalea candida</name>
    <dbReference type="NCBI Taxonomy" id="3108399"/>
    <lineage>
        <taxon>Bacteria</taxon>
        <taxon>Bacillati</taxon>
        <taxon>Bacillota</taxon>
        <taxon>Bacilli</taxon>
        <taxon>Bacillales</taxon>
        <taxon>Paenibacillaceae</taxon>
        <taxon>Ferviditalea</taxon>
    </lineage>
</organism>
<comment type="caution">
    <text evidence="2">The sequence shown here is derived from an EMBL/GenBank/DDBJ whole genome shotgun (WGS) entry which is preliminary data.</text>
</comment>
<gene>
    <name evidence="2" type="ORF">VF724_15505</name>
</gene>
<dbReference type="RefSeq" id="WP_371755189.1">
    <property type="nucleotide sequence ID" value="NZ_JAYJLD010000027.1"/>
</dbReference>
<dbReference type="EMBL" id="JAYJLD010000027">
    <property type="protein sequence ID" value="MEB3103062.1"/>
    <property type="molecule type" value="Genomic_DNA"/>
</dbReference>
<feature type="coiled-coil region" evidence="1">
    <location>
        <begin position="15"/>
        <end position="42"/>
    </location>
</feature>
<accession>A0ABU5ZKL4</accession>
<keyword evidence="3" id="KW-1185">Reference proteome</keyword>
<name>A0ABU5ZKL4_9BACL</name>
<evidence type="ECO:0000313" key="2">
    <source>
        <dbReference type="EMBL" id="MEB3103062.1"/>
    </source>
</evidence>
<evidence type="ECO:0000256" key="1">
    <source>
        <dbReference type="SAM" id="Coils"/>
    </source>
</evidence>
<proteinExistence type="predicted"/>
<dbReference type="Proteomes" id="UP001310386">
    <property type="component" value="Unassembled WGS sequence"/>
</dbReference>